<feature type="transmembrane region" description="Helical" evidence="7">
    <location>
        <begin position="209"/>
        <end position="231"/>
    </location>
</feature>
<evidence type="ECO:0000256" key="3">
    <source>
        <dbReference type="ARBA" id="ARBA00022448"/>
    </source>
</evidence>
<dbReference type="InterPro" id="IPR020846">
    <property type="entry name" value="MFS_dom"/>
</dbReference>
<feature type="transmembrane region" description="Helical" evidence="7">
    <location>
        <begin position="274"/>
        <end position="293"/>
    </location>
</feature>
<reference evidence="9" key="1">
    <citation type="journal article" date="2021" name="PeerJ">
        <title>Extensive microbial diversity within the chicken gut microbiome revealed by metagenomics and culture.</title>
        <authorList>
            <person name="Gilroy R."/>
            <person name="Ravi A."/>
            <person name="Getino M."/>
            <person name="Pursley I."/>
            <person name="Horton D.L."/>
            <person name="Alikhan N.F."/>
            <person name="Baker D."/>
            <person name="Gharbi K."/>
            <person name="Hall N."/>
            <person name="Watson M."/>
            <person name="Adriaenssens E.M."/>
            <person name="Foster-Nyarko E."/>
            <person name="Jarju S."/>
            <person name="Secka A."/>
            <person name="Antonio M."/>
            <person name="Oren A."/>
            <person name="Chaudhuri R.R."/>
            <person name="La Ragione R."/>
            <person name="Hildebrand F."/>
            <person name="Pallen M.J."/>
        </authorList>
    </citation>
    <scope>NUCLEOTIDE SEQUENCE</scope>
    <source>
        <strain evidence="9">1345</strain>
    </source>
</reference>
<feature type="transmembrane region" description="Helical" evidence="7">
    <location>
        <begin position="331"/>
        <end position="352"/>
    </location>
</feature>
<keyword evidence="6 7" id="KW-0472">Membrane</keyword>
<feature type="transmembrane region" description="Helical" evidence="7">
    <location>
        <begin position="47"/>
        <end position="68"/>
    </location>
</feature>
<dbReference type="AlphaFoldDB" id="A0A9D1ZXG5"/>
<gene>
    <name evidence="9" type="ORF">H9729_05780</name>
</gene>
<sequence length="398" mass="41364">MDQRDLKRTSRACIAGIVNQAVVVNVTALLFAPFMRLYGFTYVQLGLLTAAGFLAQMCADVSLVFLIDRVSRKKLALFAAALSAAGLLFYGCTPFLFSAKAIYGGIVAATVLFAFAGGMLEIVLSNVADSLPSGRGGASICLLHTAYAWAQVALALVLLAFVALFGAERWNFMVLVLALVPVSVLFLLFGAKFPPREKSAPARASFKPFYLFAVLAVFFGYGTEVVMNQWISAFTASLGGEAGGLIGCAAFALCLGVGGTVYSFVSGKRKDMPLFLLCASALLAAAAYIGAALAPSDLLALAFAALCGVFAGMLSPGAMTAASDFLPRSGGWMLASLAVSQDIGAAVLPSAAGALSEGSSLRTSFLVMSLVPFFAAAALLLMALARAKSGKKRPKFPR</sequence>
<evidence type="ECO:0000256" key="5">
    <source>
        <dbReference type="ARBA" id="ARBA00022989"/>
    </source>
</evidence>
<feature type="transmembrane region" description="Helical" evidence="7">
    <location>
        <begin position="12"/>
        <end position="35"/>
    </location>
</feature>
<feature type="transmembrane region" description="Helical" evidence="7">
    <location>
        <begin position="75"/>
        <end position="96"/>
    </location>
</feature>
<dbReference type="GO" id="GO:0005886">
    <property type="term" value="C:plasma membrane"/>
    <property type="evidence" value="ECO:0007669"/>
    <property type="project" value="UniProtKB-SubCell"/>
</dbReference>
<organism evidence="9 10">
    <name type="scientific">Candidatus Borkfalkia excrementigallinarum</name>
    <dbReference type="NCBI Taxonomy" id="2838506"/>
    <lineage>
        <taxon>Bacteria</taxon>
        <taxon>Bacillati</taxon>
        <taxon>Bacillota</taxon>
        <taxon>Clostridia</taxon>
        <taxon>Christensenellales</taxon>
        <taxon>Christensenellaceae</taxon>
        <taxon>Candidatus Borkfalkia</taxon>
    </lineage>
</organism>
<evidence type="ECO:0000256" key="2">
    <source>
        <dbReference type="ARBA" id="ARBA00008335"/>
    </source>
</evidence>
<dbReference type="Pfam" id="PF07690">
    <property type="entry name" value="MFS_1"/>
    <property type="match status" value="1"/>
</dbReference>
<protein>
    <submittedName>
        <fullName evidence="9">MFS transporter</fullName>
    </submittedName>
</protein>
<dbReference type="InterPro" id="IPR051788">
    <property type="entry name" value="MFS_Transporter"/>
</dbReference>
<comment type="caution">
    <text evidence="9">The sequence shown here is derived from an EMBL/GenBank/DDBJ whole genome shotgun (WGS) entry which is preliminary data.</text>
</comment>
<proteinExistence type="inferred from homology"/>
<evidence type="ECO:0000256" key="7">
    <source>
        <dbReference type="SAM" id="Phobius"/>
    </source>
</evidence>
<keyword evidence="3" id="KW-0813">Transport</keyword>
<feature type="transmembrane region" description="Helical" evidence="7">
    <location>
        <begin position="364"/>
        <end position="385"/>
    </location>
</feature>
<feature type="domain" description="Major facilitator superfamily (MFS) profile" evidence="8">
    <location>
        <begin position="208"/>
        <end position="398"/>
    </location>
</feature>
<feature type="transmembrane region" description="Helical" evidence="7">
    <location>
        <begin position="102"/>
        <end position="128"/>
    </location>
</feature>
<feature type="transmembrane region" description="Helical" evidence="7">
    <location>
        <begin position="299"/>
        <end position="319"/>
    </location>
</feature>
<feature type="transmembrane region" description="Helical" evidence="7">
    <location>
        <begin position="170"/>
        <end position="189"/>
    </location>
</feature>
<feature type="transmembrane region" description="Helical" evidence="7">
    <location>
        <begin position="140"/>
        <end position="164"/>
    </location>
</feature>
<evidence type="ECO:0000259" key="8">
    <source>
        <dbReference type="PROSITE" id="PS50850"/>
    </source>
</evidence>
<accession>A0A9D1ZXG5</accession>
<comment type="similarity">
    <text evidence="2">Belongs to the major facilitator superfamily.</text>
</comment>
<dbReference type="InterPro" id="IPR011701">
    <property type="entry name" value="MFS"/>
</dbReference>
<dbReference type="SUPFAM" id="SSF103473">
    <property type="entry name" value="MFS general substrate transporter"/>
    <property type="match status" value="1"/>
</dbReference>
<dbReference type="Proteomes" id="UP000886750">
    <property type="component" value="Unassembled WGS sequence"/>
</dbReference>
<keyword evidence="5 7" id="KW-1133">Transmembrane helix</keyword>
<evidence type="ECO:0000256" key="4">
    <source>
        <dbReference type="ARBA" id="ARBA00022692"/>
    </source>
</evidence>
<reference evidence="9" key="2">
    <citation type="submission" date="2021-04" db="EMBL/GenBank/DDBJ databases">
        <authorList>
            <person name="Gilroy R."/>
        </authorList>
    </citation>
    <scope>NUCLEOTIDE SEQUENCE</scope>
    <source>
        <strain evidence="9">1345</strain>
    </source>
</reference>
<dbReference type="Gene3D" id="1.20.1250.20">
    <property type="entry name" value="MFS general substrate transporter like domains"/>
    <property type="match status" value="2"/>
</dbReference>
<name>A0A9D1ZXG5_9FIRM</name>
<evidence type="ECO:0000313" key="9">
    <source>
        <dbReference type="EMBL" id="HIY97181.1"/>
    </source>
</evidence>
<dbReference type="PANTHER" id="PTHR23514">
    <property type="entry name" value="BYPASS OF STOP CODON PROTEIN 6"/>
    <property type="match status" value="1"/>
</dbReference>
<feature type="transmembrane region" description="Helical" evidence="7">
    <location>
        <begin position="243"/>
        <end position="262"/>
    </location>
</feature>
<dbReference type="PANTHER" id="PTHR23514:SF3">
    <property type="entry name" value="BYPASS OF STOP CODON PROTEIN 6"/>
    <property type="match status" value="1"/>
</dbReference>
<comment type="subcellular location">
    <subcellularLocation>
        <location evidence="1">Cell membrane</location>
        <topology evidence="1">Multi-pass membrane protein</topology>
    </subcellularLocation>
</comment>
<dbReference type="GO" id="GO:0022857">
    <property type="term" value="F:transmembrane transporter activity"/>
    <property type="evidence" value="ECO:0007669"/>
    <property type="project" value="InterPro"/>
</dbReference>
<dbReference type="PROSITE" id="PS50850">
    <property type="entry name" value="MFS"/>
    <property type="match status" value="1"/>
</dbReference>
<evidence type="ECO:0000256" key="1">
    <source>
        <dbReference type="ARBA" id="ARBA00004651"/>
    </source>
</evidence>
<dbReference type="EMBL" id="DXCQ01000053">
    <property type="protein sequence ID" value="HIY97181.1"/>
    <property type="molecule type" value="Genomic_DNA"/>
</dbReference>
<dbReference type="InterPro" id="IPR036259">
    <property type="entry name" value="MFS_trans_sf"/>
</dbReference>
<evidence type="ECO:0000313" key="10">
    <source>
        <dbReference type="Proteomes" id="UP000886750"/>
    </source>
</evidence>
<evidence type="ECO:0000256" key="6">
    <source>
        <dbReference type="ARBA" id="ARBA00023136"/>
    </source>
</evidence>
<keyword evidence="4 7" id="KW-0812">Transmembrane</keyword>